<sequence>MLADEVNVGIDDDHEVLEPDGCSGESVDDDSEDEFADELYIAGDTGNESFSVETAEEIRAVAGLQDYITDEMFRGMSDNGWELLPVTDERDDSDLSGATDVFTDPPQLTASAIQAAKTMKPSDLFFYYMPKTLWTEIAEETNRYERQTRPERLRQAKLSIEKKTDD</sequence>
<organism evidence="2 3">
    <name type="scientific">Phytophthora fragariae</name>
    <dbReference type="NCBI Taxonomy" id="53985"/>
    <lineage>
        <taxon>Eukaryota</taxon>
        <taxon>Sar</taxon>
        <taxon>Stramenopiles</taxon>
        <taxon>Oomycota</taxon>
        <taxon>Peronosporomycetes</taxon>
        <taxon>Peronosporales</taxon>
        <taxon>Peronosporaceae</taxon>
        <taxon>Phytophthora</taxon>
    </lineage>
</organism>
<gene>
    <name evidence="2" type="ORF">PF001_g33085</name>
</gene>
<proteinExistence type="predicted"/>
<comment type="caution">
    <text evidence="2">The sequence shown here is derived from an EMBL/GenBank/DDBJ whole genome shotgun (WGS) entry which is preliminary data.</text>
</comment>
<evidence type="ECO:0000256" key="1">
    <source>
        <dbReference type="SAM" id="MobiDB-lite"/>
    </source>
</evidence>
<name>A0A6A4AN00_9STRA</name>
<feature type="region of interest" description="Disordered" evidence="1">
    <location>
        <begin position="144"/>
        <end position="166"/>
    </location>
</feature>
<evidence type="ECO:0000313" key="3">
    <source>
        <dbReference type="Proteomes" id="UP000437068"/>
    </source>
</evidence>
<evidence type="ECO:0000313" key="2">
    <source>
        <dbReference type="EMBL" id="KAE9259289.1"/>
    </source>
</evidence>
<reference evidence="2 3" key="1">
    <citation type="submission" date="2018-08" db="EMBL/GenBank/DDBJ databases">
        <title>Genomic investigation of the strawberry pathogen Phytophthora fragariae indicates pathogenicity is determined by transcriptional variation in three key races.</title>
        <authorList>
            <person name="Adams T.M."/>
            <person name="Armitage A.D."/>
            <person name="Sobczyk M.K."/>
            <person name="Bates H.J."/>
            <person name="Dunwell J.M."/>
            <person name="Nellist C.F."/>
            <person name="Harrison R.J."/>
        </authorList>
    </citation>
    <scope>NUCLEOTIDE SEQUENCE [LARGE SCALE GENOMIC DNA]</scope>
    <source>
        <strain evidence="2 3">A4</strain>
    </source>
</reference>
<dbReference type="AlphaFoldDB" id="A0A6A4AN00"/>
<dbReference type="EMBL" id="QXGE01010964">
    <property type="protein sequence ID" value="KAE9259289.1"/>
    <property type="molecule type" value="Genomic_DNA"/>
</dbReference>
<feature type="region of interest" description="Disordered" evidence="1">
    <location>
        <begin position="1"/>
        <end position="32"/>
    </location>
</feature>
<feature type="non-terminal residue" evidence="2">
    <location>
        <position position="166"/>
    </location>
</feature>
<dbReference type="Proteomes" id="UP000437068">
    <property type="component" value="Unassembled WGS sequence"/>
</dbReference>
<accession>A0A6A4AN00</accession>
<evidence type="ECO:0008006" key="4">
    <source>
        <dbReference type="Google" id="ProtNLM"/>
    </source>
</evidence>
<protein>
    <recommendedName>
        <fullName evidence="4">PiggyBac transposable element-derived protein domain-containing protein</fullName>
    </recommendedName>
</protein>